<feature type="domain" description="DIS3L2 C-terminal" evidence="2">
    <location>
        <begin position="191"/>
        <end position="278"/>
    </location>
</feature>
<protein>
    <recommendedName>
        <fullName evidence="5">DIS3-like exonuclease 2</fullName>
    </recommendedName>
</protein>
<dbReference type="PANTHER" id="PTHR23355:SF9">
    <property type="entry name" value="DIS3-LIKE EXONUCLEASE 2"/>
    <property type="match status" value="1"/>
</dbReference>
<dbReference type="InterPro" id="IPR050180">
    <property type="entry name" value="RNR_Ribonuclease"/>
</dbReference>
<dbReference type="InterPro" id="IPR001900">
    <property type="entry name" value="RNase_II/R"/>
</dbReference>
<dbReference type="Proteomes" id="UP001283361">
    <property type="component" value="Unassembled WGS sequence"/>
</dbReference>
<evidence type="ECO:0000259" key="1">
    <source>
        <dbReference type="Pfam" id="PF00773"/>
    </source>
</evidence>
<keyword evidence="4" id="KW-1185">Reference proteome</keyword>
<dbReference type="GO" id="GO:0000175">
    <property type="term" value="F:3'-5'-RNA exonuclease activity"/>
    <property type="evidence" value="ECO:0007669"/>
    <property type="project" value="TreeGrafter"/>
</dbReference>
<gene>
    <name evidence="3" type="ORF">RRG08_066473</name>
</gene>
<dbReference type="GO" id="GO:0010587">
    <property type="term" value="P:miRNA catabolic process"/>
    <property type="evidence" value="ECO:0007669"/>
    <property type="project" value="TreeGrafter"/>
</dbReference>
<dbReference type="GO" id="GO:0006402">
    <property type="term" value="P:mRNA catabolic process"/>
    <property type="evidence" value="ECO:0007669"/>
    <property type="project" value="TreeGrafter"/>
</dbReference>
<name>A0AAE1DHE3_9GAST</name>
<dbReference type="AlphaFoldDB" id="A0AAE1DHE3"/>
<reference evidence="3" key="1">
    <citation type="journal article" date="2023" name="G3 (Bethesda)">
        <title>A reference genome for the long-term kleptoplast-retaining sea slug Elysia crispata morphotype clarki.</title>
        <authorList>
            <person name="Eastman K.E."/>
            <person name="Pendleton A.L."/>
            <person name="Shaikh M.A."/>
            <person name="Suttiyut T."/>
            <person name="Ogas R."/>
            <person name="Tomko P."/>
            <person name="Gavelis G."/>
            <person name="Widhalm J.R."/>
            <person name="Wisecaver J.H."/>
        </authorList>
    </citation>
    <scope>NUCLEOTIDE SEQUENCE</scope>
    <source>
        <strain evidence="3">ECLA1</strain>
    </source>
</reference>
<dbReference type="EMBL" id="JAWDGP010003801">
    <property type="protein sequence ID" value="KAK3770597.1"/>
    <property type="molecule type" value="Genomic_DNA"/>
</dbReference>
<dbReference type="Gene3D" id="2.40.50.140">
    <property type="entry name" value="Nucleic acid-binding proteins"/>
    <property type="match status" value="1"/>
</dbReference>
<comment type="caution">
    <text evidence="3">The sequence shown here is derived from an EMBL/GenBank/DDBJ whole genome shotgun (WGS) entry which is preliminary data.</text>
</comment>
<dbReference type="GO" id="GO:0000932">
    <property type="term" value="C:P-body"/>
    <property type="evidence" value="ECO:0007669"/>
    <property type="project" value="TreeGrafter"/>
</dbReference>
<proteinExistence type="predicted"/>
<accession>A0AAE1DHE3</accession>
<feature type="non-terminal residue" evidence="3">
    <location>
        <position position="296"/>
    </location>
</feature>
<dbReference type="Pfam" id="PF00773">
    <property type="entry name" value="RNB"/>
    <property type="match status" value="1"/>
</dbReference>
<dbReference type="PANTHER" id="PTHR23355">
    <property type="entry name" value="RIBONUCLEASE"/>
    <property type="match status" value="1"/>
</dbReference>
<dbReference type="PROSITE" id="PS01175">
    <property type="entry name" value="RIBONUCLEASE_II"/>
    <property type="match status" value="1"/>
</dbReference>
<evidence type="ECO:0000313" key="3">
    <source>
        <dbReference type="EMBL" id="KAK3770597.1"/>
    </source>
</evidence>
<dbReference type="SUPFAM" id="SSF50249">
    <property type="entry name" value="Nucleic acid-binding proteins"/>
    <property type="match status" value="1"/>
</dbReference>
<evidence type="ECO:0008006" key="5">
    <source>
        <dbReference type="Google" id="ProtNLM"/>
    </source>
</evidence>
<feature type="domain" description="RNB" evidence="1">
    <location>
        <begin position="108"/>
        <end position="144"/>
    </location>
</feature>
<dbReference type="InterPro" id="IPR041093">
    <property type="entry name" value="Dis3l2-like_C"/>
</dbReference>
<evidence type="ECO:0000313" key="4">
    <source>
        <dbReference type="Proteomes" id="UP001283361"/>
    </source>
</evidence>
<sequence length="296" mass="34157">GFIDEPDKIWSQDELPPITNSFGVEDVKKRVLQLNKIAINLRKQRFDNGALRLDQSGVDEELCENLGLEVDAGTSMAACSQITSSHSAHFQANAECQVFLFWITSRTPPFIYHYALNVPLYTHFTSPIRRYPDILVHRLLAASLGYCDPPEKSPQLLHRQADYCNDKKLNAKIASKRSNDMYFALFVKEAGPLEEMGMVMAVLDKSFDVLILKLGVVKRVYLERLPLRSHKFRKNHKCPELEIEWVADEKCNHRTRHLISLFTMVECMVFADKEPLRWSCLIKRPKEEIKFITTDE</sequence>
<dbReference type="GO" id="GO:0003723">
    <property type="term" value="F:RNA binding"/>
    <property type="evidence" value="ECO:0007669"/>
    <property type="project" value="InterPro"/>
</dbReference>
<organism evidence="3 4">
    <name type="scientific">Elysia crispata</name>
    <name type="common">lettuce slug</name>
    <dbReference type="NCBI Taxonomy" id="231223"/>
    <lineage>
        <taxon>Eukaryota</taxon>
        <taxon>Metazoa</taxon>
        <taxon>Spiralia</taxon>
        <taxon>Lophotrochozoa</taxon>
        <taxon>Mollusca</taxon>
        <taxon>Gastropoda</taxon>
        <taxon>Heterobranchia</taxon>
        <taxon>Euthyneura</taxon>
        <taxon>Panpulmonata</taxon>
        <taxon>Sacoglossa</taxon>
        <taxon>Placobranchoidea</taxon>
        <taxon>Plakobranchidae</taxon>
        <taxon>Elysia</taxon>
    </lineage>
</organism>
<dbReference type="InterPro" id="IPR022966">
    <property type="entry name" value="RNase_II/R_CS"/>
</dbReference>
<dbReference type="Pfam" id="PF17877">
    <property type="entry name" value="Dis3l2_C_term"/>
    <property type="match status" value="1"/>
</dbReference>
<dbReference type="InterPro" id="IPR012340">
    <property type="entry name" value="NA-bd_OB-fold"/>
</dbReference>
<evidence type="ECO:0000259" key="2">
    <source>
        <dbReference type="Pfam" id="PF17877"/>
    </source>
</evidence>